<feature type="transmembrane region" description="Helical" evidence="7">
    <location>
        <begin position="403"/>
        <end position="424"/>
    </location>
</feature>
<protein>
    <submittedName>
        <fullName evidence="9">Integral membrane protein GPR155</fullName>
    </submittedName>
</protein>
<evidence type="ECO:0000313" key="9">
    <source>
        <dbReference type="RefSeq" id="XP_003745066.1"/>
    </source>
</evidence>
<dbReference type="GO" id="GO:0016020">
    <property type="term" value="C:membrane"/>
    <property type="evidence" value="ECO:0007669"/>
    <property type="project" value="UniProtKB-SubCell"/>
</dbReference>
<dbReference type="AlphaFoldDB" id="A0AAJ6QV94"/>
<gene>
    <name evidence="9" type="primary">LOC100900841</name>
</gene>
<evidence type="ECO:0000256" key="3">
    <source>
        <dbReference type="ARBA" id="ARBA00022475"/>
    </source>
</evidence>
<feature type="transmembrane region" description="Helical" evidence="7">
    <location>
        <begin position="370"/>
        <end position="391"/>
    </location>
</feature>
<feature type="transmembrane region" description="Helical" evidence="7">
    <location>
        <begin position="195"/>
        <end position="218"/>
    </location>
</feature>
<dbReference type="PANTHER" id="PTHR36838:SF3">
    <property type="entry name" value="TRANSPORTER AUXIN EFFLUX CARRIER EC FAMILY"/>
    <property type="match status" value="1"/>
</dbReference>
<evidence type="ECO:0000313" key="8">
    <source>
        <dbReference type="Proteomes" id="UP000694867"/>
    </source>
</evidence>
<comment type="subcellular location">
    <subcellularLocation>
        <location evidence="1">Membrane</location>
        <topology evidence="1">Multi-pass membrane protein</topology>
    </subcellularLocation>
</comment>
<sequence length="675" mass="74243">MWAPDLNTDLEEGDDRMAVVHNTSVTLLQCVLITVAGYVSSRFGLFTEDHIRGIELFTSNLALPALMFEKISSLSLRNAHGDLILGIFLAKLVVLCSVVLIGYCFSHKSWNIIGLYGIFATMCNDFGIALPVLQALYGAKLADELYLIAPLSLCLLNPVCLYMMETHAQTTSEENLLLEPSTSGKGRAKSGSRCTLLLGVVLRTLFHPHVIICLLGIAFNMSGWTNSIPEFVRSSLDVIGNSFAALILFLLGFRLNPKCVKPTYKLSVIALSVVKTLALPILCLIGVRLVSDSVSLSNFAFIYGAVPTPPLVTVYASQYDVNPQQISTAVCISSIMSLPLLFVASKSTALNMVQPDLSDYQELGRDLTPGVIALAVVNFLCCVLVIIYLTLISSRFERLPFHFVLCICISQIFQSLGMIFWHFPQVVLNVYAVCFITASQMSCRLFLAFFAISLSSLNEGDRFEKYKRRLTLFGFVASAVTTLLMYWTSGRDVMTSSNLPLFLNGQIEAIIFTIVLSFSLCASFGALLDALFRETGLSSPLRGNTESSKPSRHLQKHLLCLIGLSGSALVGLIHTYWRISDSSDRPLLIAIEYLDCYMAFSQALIILLAYGIHSKYYNRAERLLYAYFSHQVSRILSAWKNSSLFMISSSFSPAHNIIGCVTVKSTACVAPLSPA</sequence>
<keyword evidence="4 7" id="KW-0812">Transmembrane</keyword>
<feature type="transmembrane region" description="Helical" evidence="7">
    <location>
        <begin position="589"/>
        <end position="612"/>
    </location>
</feature>
<feature type="transmembrane region" description="Helical" evidence="7">
    <location>
        <begin position="509"/>
        <end position="532"/>
    </location>
</feature>
<feature type="transmembrane region" description="Helical" evidence="7">
    <location>
        <begin position="558"/>
        <end position="577"/>
    </location>
</feature>
<feature type="transmembrane region" description="Helical" evidence="7">
    <location>
        <begin position="268"/>
        <end position="290"/>
    </location>
</feature>
<feature type="transmembrane region" description="Helical" evidence="7">
    <location>
        <begin position="296"/>
        <end position="316"/>
    </location>
</feature>
<name>A0AAJ6QV94_9ACAR</name>
<keyword evidence="8" id="KW-1185">Reference proteome</keyword>
<proteinExistence type="predicted"/>
<evidence type="ECO:0000256" key="7">
    <source>
        <dbReference type="SAM" id="Phobius"/>
    </source>
</evidence>
<dbReference type="RefSeq" id="XP_003745066.1">
    <property type="nucleotide sequence ID" value="XM_003745018.2"/>
</dbReference>
<accession>A0AAJ6QV94</accession>
<feature type="transmembrane region" description="Helical" evidence="7">
    <location>
        <begin position="145"/>
        <end position="164"/>
    </location>
</feature>
<evidence type="ECO:0000256" key="2">
    <source>
        <dbReference type="ARBA" id="ARBA00022448"/>
    </source>
</evidence>
<dbReference type="KEGG" id="goe:100900841"/>
<keyword evidence="3" id="KW-1003">Cell membrane</keyword>
<feature type="transmembrane region" description="Helical" evidence="7">
    <location>
        <begin position="112"/>
        <end position="133"/>
    </location>
</feature>
<dbReference type="GO" id="GO:0055085">
    <property type="term" value="P:transmembrane transport"/>
    <property type="evidence" value="ECO:0007669"/>
    <property type="project" value="InterPro"/>
</dbReference>
<evidence type="ECO:0000256" key="5">
    <source>
        <dbReference type="ARBA" id="ARBA00022989"/>
    </source>
</evidence>
<keyword evidence="2" id="KW-0813">Transport</keyword>
<feature type="transmembrane region" description="Helical" evidence="7">
    <location>
        <begin position="83"/>
        <end position="105"/>
    </location>
</feature>
<dbReference type="Proteomes" id="UP000694867">
    <property type="component" value="Unplaced"/>
</dbReference>
<feature type="transmembrane region" description="Helical" evidence="7">
    <location>
        <begin position="430"/>
        <end position="458"/>
    </location>
</feature>
<feature type="transmembrane region" description="Helical" evidence="7">
    <location>
        <begin position="238"/>
        <end position="256"/>
    </location>
</feature>
<feature type="transmembrane region" description="Helical" evidence="7">
    <location>
        <begin position="328"/>
        <end position="350"/>
    </location>
</feature>
<evidence type="ECO:0000256" key="4">
    <source>
        <dbReference type="ARBA" id="ARBA00022692"/>
    </source>
</evidence>
<dbReference type="Pfam" id="PF03547">
    <property type="entry name" value="Mem_trans"/>
    <property type="match status" value="1"/>
</dbReference>
<dbReference type="GeneID" id="100900841"/>
<dbReference type="PANTHER" id="PTHR36838">
    <property type="entry name" value="AUXIN EFFLUX CARRIER FAMILY PROTEIN"/>
    <property type="match status" value="1"/>
</dbReference>
<reference evidence="9" key="1">
    <citation type="submission" date="2025-08" db="UniProtKB">
        <authorList>
            <consortium name="RefSeq"/>
        </authorList>
    </citation>
    <scope>IDENTIFICATION</scope>
</reference>
<evidence type="ECO:0000256" key="6">
    <source>
        <dbReference type="ARBA" id="ARBA00023136"/>
    </source>
</evidence>
<evidence type="ECO:0000256" key="1">
    <source>
        <dbReference type="ARBA" id="ARBA00004141"/>
    </source>
</evidence>
<feature type="transmembrane region" description="Helical" evidence="7">
    <location>
        <begin position="470"/>
        <end position="489"/>
    </location>
</feature>
<keyword evidence="6 7" id="KW-0472">Membrane</keyword>
<keyword evidence="5 7" id="KW-1133">Transmembrane helix</keyword>
<dbReference type="InterPro" id="IPR004776">
    <property type="entry name" value="Mem_transp_PIN-like"/>
</dbReference>
<organism evidence="8 9">
    <name type="scientific">Galendromus occidentalis</name>
    <name type="common">western predatory mite</name>
    <dbReference type="NCBI Taxonomy" id="34638"/>
    <lineage>
        <taxon>Eukaryota</taxon>
        <taxon>Metazoa</taxon>
        <taxon>Ecdysozoa</taxon>
        <taxon>Arthropoda</taxon>
        <taxon>Chelicerata</taxon>
        <taxon>Arachnida</taxon>
        <taxon>Acari</taxon>
        <taxon>Parasitiformes</taxon>
        <taxon>Mesostigmata</taxon>
        <taxon>Gamasina</taxon>
        <taxon>Phytoseioidea</taxon>
        <taxon>Phytoseiidae</taxon>
        <taxon>Typhlodrominae</taxon>
        <taxon>Galendromus</taxon>
    </lineage>
</organism>